<comment type="caution">
    <text evidence="1">The sequence shown here is derived from an EMBL/GenBank/DDBJ whole genome shotgun (WGS) entry which is preliminary data.</text>
</comment>
<keyword evidence="2" id="KW-1185">Reference proteome</keyword>
<feature type="non-terminal residue" evidence="1">
    <location>
        <position position="1"/>
    </location>
</feature>
<dbReference type="Proteomes" id="UP000316759">
    <property type="component" value="Unassembled WGS sequence"/>
</dbReference>
<evidence type="ECO:0000313" key="2">
    <source>
        <dbReference type="Proteomes" id="UP000316759"/>
    </source>
</evidence>
<protein>
    <submittedName>
        <fullName evidence="1">Uncharacterized protein</fullName>
    </submittedName>
</protein>
<accession>A0A504YU41</accession>
<organism evidence="1 2">
    <name type="scientific">Fasciola gigantica</name>
    <name type="common">Giant liver fluke</name>
    <dbReference type="NCBI Taxonomy" id="46835"/>
    <lineage>
        <taxon>Eukaryota</taxon>
        <taxon>Metazoa</taxon>
        <taxon>Spiralia</taxon>
        <taxon>Lophotrochozoa</taxon>
        <taxon>Platyhelminthes</taxon>
        <taxon>Trematoda</taxon>
        <taxon>Digenea</taxon>
        <taxon>Plagiorchiida</taxon>
        <taxon>Echinostomata</taxon>
        <taxon>Echinostomatoidea</taxon>
        <taxon>Fasciolidae</taxon>
        <taxon>Fasciola</taxon>
    </lineage>
</organism>
<reference evidence="1 2" key="1">
    <citation type="submission" date="2019-04" db="EMBL/GenBank/DDBJ databases">
        <title>Annotation for the trematode Fasciola gigantica.</title>
        <authorList>
            <person name="Choi Y.-J."/>
        </authorList>
    </citation>
    <scope>NUCLEOTIDE SEQUENCE [LARGE SCALE GENOMIC DNA]</scope>
    <source>
        <strain evidence="1">Uganda_cow_1</strain>
    </source>
</reference>
<dbReference type="STRING" id="46835.A0A504YU41"/>
<name>A0A504YU41_FASGI</name>
<dbReference type="AlphaFoldDB" id="A0A504YU41"/>
<dbReference type="OrthoDB" id="6221845at2759"/>
<dbReference type="EMBL" id="SUNJ01004917">
    <property type="protein sequence ID" value="TPP64059.1"/>
    <property type="molecule type" value="Genomic_DNA"/>
</dbReference>
<evidence type="ECO:0000313" key="1">
    <source>
        <dbReference type="EMBL" id="TPP64059.1"/>
    </source>
</evidence>
<proteinExistence type="predicted"/>
<sequence>LAFIADPSKYPNTQSLLTAGRLLNSVASEVHQRIERSKNAVVFNISDRLPLSSNKQSLLLACGMSHHECGCVRLRKKSQRCMCPLPFQFREENMATEFIRRRERLSSKPPHS</sequence>
<gene>
    <name evidence="1" type="ORF">FGIG_00521</name>
</gene>